<dbReference type="AlphaFoldDB" id="A7SKT9"/>
<dbReference type="InterPro" id="IPR051441">
    <property type="entry name" value="SelW_related"/>
</dbReference>
<dbReference type="eggNOG" id="ENOG502S9W8">
    <property type="taxonomic scope" value="Eukaryota"/>
</dbReference>
<dbReference type="STRING" id="45351.A7SKT9"/>
<dbReference type="InterPro" id="IPR011893">
    <property type="entry name" value="Selenoprotein_Rdx-typ"/>
</dbReference>
<dbReference type="HOGENOM" id="CLU_170012_0_0_1"/>
<protein>
    <recommendedName>
        <fullName evidence="4">Selenoprotein W</fullName>
    </recommendedName>
</protein>
<sequence length="66" mass="7231">MLKSTIQAEFSSNEVEVTSYATPNVTGYFEVSVNDQLVHSKKNGDGYVDSEKKLAKIFDSITKALG</sequence>
<organism evidence="2 3">
    <name type="scientific">Nematostella vectensis</name>
    <name type="common">Starlet sea anemone</name>
    <dbReference type="NCBI Taxonomy" id="45351"/>
    <lineage>
        <taxon>Eukaryota</taxon>
        <taxon>Metazoa</taxon>
        <taxon>Cnidaria</taxon>
        <taxon>Anthozoa</taxon>
        <taxon>Hexacorallia</taxon>
        <taxon>Actiniaria</taxon>
        <taxon>Edwardsiidae</taxon>
        <taxon>Nematostella</taxon>
    </lineage>
</organism>
<proteinExistence type="predicted"/>
<dbReference type="GO" id="GO:0010269">
    <property type="term" value="P:response to selenium ion"/>
    <property type="evidence" value="ECO:0000318"/>
    <property type="project" value="GO_Central"/>
</dbReference>
<dbReference type="InterPro" id="IPR036249">
    <property type="entry name" value="Thioredoxin-like_sf"/>
</dbReference>
<dbReference type="PhylomeDB" id="A7SKT9"/>
<evidence type="ECO:0000313" key="2">
    <source>
        <dbReference type="EMBL" id="EDO35675.1"/>
    </source>
</evidence>
<keyword evidence="3" id="KW-1185">Reference proteome</keyword>
<dbReference type="NCBIfam" id="TIGR02174">
    <property type="entry name" value="CXXU_selWTH"/>
    <property type="match status" value="1"/>
</dbReference>
<dbReference type="InParanoid" id="A7SKT9"/>
<dbReference type="EMBL" id="DS469691">
    <property type="protein sequence ID" value="EDO35675.1"/>
    <property type="molecule type" value="Genomic_DNA"/>
</dbReference>
<evidence type="ECO:0000313" key="3">
    <source>
        <dbReference type="Proteomes" id="UP000001593"/>
    </source>
</evidence>
<accession>A7SKT9</accession>
<name>A7SKT9_NEMVE</name>
<evidence type="ECO:0000256" key="1">
    <source>
        <dbReference type="ARBA" id="ARBA00023284"/>
    </source>
</evidence>
<dbReference type="PANTHER" id="PTHR15124">
    <property type="entry name" value="SELENOPROTEIN W"/>
    <property type="match status" value="1"/>
</dbReference>
<dbReference type="GO" id="GO:0005829">
    <property type="term" value="C:cytosol"/>
    <property type="evidence" value="ECO:0000318"/>
    <property type="project" value="GO_Central"/>
</dbReference>
<dbReference type="Proteomes" id="UP000001593">
    <property type="component" value="Unassembled WGS sequence"/>
</dbReference>
<dbReference type="Gene3D" id="3.40.30.10">
    <property type="entry name" value="Glutaredoxin"/>
    <property type="match status" value="1"/>
</dbReference>
<gene>
    <name evidence="2" type="ORF">NEMVEDRAFT_v1g245929</name>
</gene>
<keyword evidence="1" id="KW-0676">Redox-active center</keyword>
<evidence type="ECO:0008006" key="4">
    <source>
        <dbReference type="Google" id="ProtNLM"/>
    </source>
</evidence>
<reference evidence="2 3" key="1">
    <citation type="journal article" date="2007" name="Science">
        <title>Sea anemone genome reveals ancestral eumetazoan gene repertoire and genomic organization.</title>
        <authorList>
            <person name="Putnam N.H."/>
            <person name="Srivastava M."/>
            <person name="Hellsten U."/>
            <person name="Dirks B."/>
            <person name="Chapman J."/>
            <person name="Salamov A."/>
            <person name="Terry A."/>
            <person name="Shapiro H."/>
            <person name="Lindquist E."/>
            <person name="Kapitonov V.V."/>
            <person name="Jurka J."/>
            <person name="Genikhovich G."/>
            <person name="Grigoriev I.V."/>
            <person name="Lucas S.M."/>
            <person name="Steele R.E."/>
            <person name="Finnerty J.R."/>
            <person name="Technau U."/>
            <person name="Martindale M.Q."/>
            <person name="Rokhsar D.S."/>
        </authorList>
    </citation>
    <scope>NUCLEOTIDE SEQUENCE [LARGE SCALE GENOMIC DNA]</scope>
    <source>
        <strain evidence="3">CH2 X CH6</strain>
    </source>
</reference>
<dbReference type="Pfam" id="PF10262">
    <property type="entry name" value="Rdx"/>
    <property type="match status" value="1"/>
</dbReference>
<dbReference type="OMA" id="WGYKSKY"/>
<dbReference type="PANTHER" id="PTHR15124:SF18">
    <property type="entry name" value="SELENOPROTEIN W"/>
    <property type="match status" value="1"/>
</dbReference>
<dbReference type="SUPFAM" id="SSF52833">
    <property type="entry name" value="Thioredoxin-like"/>
    <property type="match status" value="1"/>
</dbReference>